<reference evidence="1" key="1">
    <citation type="submission" date="2023-03" db="EMBL/GenBank/DDBJ databases">
        <title>Massive genome expansion in bonnet fungi (Mycena s.s.) driven by repeated elements and novel gene families across ecological guilds.</title>
        <authorList>
            <consortium name="Lawrence Berkeley National Laboratory"/>
            <person name="Harder C.B."/>
            <person name="Miyauchi S."/>
            <person name="Viragh M."/>
            <person name="Kuo A."/>
            <person name="Thoen E."/>
            <person name="Andreopoulos B."/>
            <person name="Lu D."/>
            <person name="Skrede I."/>
            <person name="Drula E."/>
            <person name="Henrissat B."/>
            <person name="Morin E."/>
            <person name="Kohler A."/>
            <person name="Barry K."/>
            <person name="LaButti K."/>
            <person name="Morin E."/>
            <person name="Salamov A."/>
            <person name="Lipzen A."/>
            <person name="Mereny Z."/>
            <person name="Hegedus B."/>
            <person name="Baldrian P."/>
            <person name="Stursova M."/>
            <person name="Weitz H."/>
            <person name="Taylor A."/>
            <person name="Grigoriev I.V."/>
            <person name="Nagy L.G."/>
            <person name="Martin F."/>
            <person name="Kauserud H."/>
        </authorList>
    </citation>
    <scope>NUCLEOTIDE SEQUENCE</scope>
    <source>
        <strain evidence="1">CBHHK182m</strain>
    </source>
</reference>
<dbReference type="AlphaFoldDB" id="A0AAD7I6B1"/>
<dbReference type="Proteomes" id="UP001215598">
    <property type="component" value="Unassembled WGS sequence"/>
</dbReference>
<evidence type="ECO:0000313" key="2">
    <source>
        <dbReference type="Proteomes" id="UP001215598"/>
    </source>
</evidence>
<comment type="caution">
    <text evidence="1">The sequence shown here is derived from an EMBL/GenBank/DDBJ whole genome shotgun (WGS) entry which is preliminary data.</text>
</comment>
<feature type="non-terminal residue" evidence="1">
    <location>
        <position position="1"/>
    </location>
</feature>
<accession>A0AAD7I6B1</accession>
<evidence type="ECO:0000313" key="1">
    <source>
        <dbReference type="EMBL" id="KAJ7736101.1"/>
    </source>
</evidence>
<gene>
    <name evidence="1" type="ORF">B0H16DRAFT_123499</name>
</gene>
<keyword evidence="2" id="KW-1185">Reference proteome</keyword>
<name>A0AAD7I6B1_9AGAR</name>
<dbReference type="EMBL" id="JARKIB010000123">
    <property type="protein sequence ID" value="KAJ7736101.1"/>
    <property type="molecule type" value="Genomic_DNA"/>
</dbReference>
<proteinExistence type="predicted"/>
<organism evidence="1 2">
    <name type="scientific">Mycena metata</name>
    <dbReference type="NCBI Taxonomy" id="1033252"/>
    <lineage>
        <taxon>Eukaryota</taxon>
        <taxon>Fungi</taxon>
        <taxon>Dikarya</taxon>
        <taxon>Basidiomycota</taxon>
        <taxon>Agaricomycotina</taxon>
        <taxon>Agaricomycetes</taxon>
        <taxon>Agaricomycetidae</taxon>
        <taxon>Agaricales</taxon>
        <taxon>Marasmiineae</taxon>
        <taxon>Mycenaceae</taxon>
        <taxon>Mycena</taxon>
    </lineage>
</organism>
<sequence length="291" mass="32528">VFHSHLSPPTHASTRIPRPFPFLAALHACYAPDSRLASSRDDRHNARARRDRQQSCASAGVTLSRADVTTWVASRRWHWWTRSAGAVCICSCAFATSLAFVTASAHTFSFFALHLTVLLLPCPPSLTLTRSSASHAFRVLLATPFYCVPPNGVSALQYQCAWTYAPSLRPTWVARARVRVIGSRRHLRAARTSFTQRVLVGVRSRARCRRHLPSPFSFIPPSSNPTFPFFPHLLLLLPFPPSLCSKLPLLAPILTHPPQLLLPNSPHRLLPTSAREPEVRRLLRRSFGWGI</sequence>
<protein>
    <submittedName>
        <fullName evidence="1">Uncharacterized protein</fullName>
    </submittedName>
</protein>